<comment type="caution">
    <text evidence="3">The sequence shown here is derived from an EMBL/GenBank/DDBJ whole genome shotgun (WGS) entry which is preliminary data.</text>
</comment>
<gene>
    <name evidence="3" type="ORF">Q5Y72_18430</name>
</gene>
<accession>A0ABT9JGU5</accession>
<feature type="compositionally biased region" description="Basic and acidic residues" evidence="1">
    <location>
        <begin position="11"/>
        <end position="22"/>
    </location>
</feature>
<feature type="domain" description="Polyvalent protein metallopeptidase" evidence="2">
    <location>
        <begin position="64"/>
        <end position="187"/>
    </location>
</feature>
<reference evidence="3 4" key="1">
    <citation type="submission" date="2023-08" db="EMBL/GenBank/DDBJ databases">
        <authorList>
            <person name="Park J.-S."/>
        </authorList>
    </citation>
    <scope>NUCLEOTIDE SEQUENCE [LARGE SCALE GENOMIC DNA]</scope>
    <source>
        <strain evidence="3 4">2205BS29-5</strain>
    </source>
</reference>
<dbReference type="InterPro" id="IPR041459">
    <property type="entry name" value="MPTase-PolyVal"/>
</dbReference>
<keyword evidence="4" id="KW-1185">Reference proteome</keyword>
<feature type="region of interest" description="Disordered" evidence="1">
    <location>
        <begin position="1"/>
        <end position="22"/>
    </location>
</feature>
<evidence type="ECO:0000313" key="3">
    <source>
        <dbReference type="EMBL" id="MDP5309053.1"/>
    </source>
</evidence>
<dbReference type="RefSeq" id="WP_305964877.1">
    <property type="nucleotide sequence ID" value="NZ_JAVAMQ010000031.1"/>
</dbReference>
<evidence type="ECO:0000256" key="1">
    <source>
        <dbReference type="SAM" id="MobiDB-lite"/>
    </source>
</evidence>
<protein>
    <submittedName>
        <fullName evidence="3">Zincin-like metallopeptidase domain-containing protein</fullName>
    </submittedName>
</protein>
<organism evidence="3 4">
    <name type="scientific">Paracoccus spongiarum</name>
    <dbReference type="NCBI Taxonomy" id="3064387"/>
    <lineage>
        <taxon>Bacteria</taxon>
        <taxon>Pseudomonadati</taxon>
        <taxon>Pseudomonadota</taxon>
        <taxon>Alphaproteobacteria</taxon>
        <taxon>Rhodobacterales</taxon>
        <taxon>Paracoccaceae</taxon>
        <taxon>Paracoccus</taxon>
    </lineage>
</organism>
<feature type="non-terminal residue" evidence="3">
    <location>
        <position position="1"/>
    </location>
</feature>
<sequence length="211" mass="23228">EKSATVVKYGTMDRKDPETGDEKTVGYAKAYRVFNSDQIDGMPEKDHAAPVEEPRDLGTEADPALEAFFDATGIARRTSDDPRAYYDIAGDFVHMPPVATFHDAGGYFATLAHECCHATGAAHRLDRFTRFSDRASYAFEELCAELGQVMICAQLGLTPDFGQSAAYCQSWLRALKDDRRMIFKAATEAQKDADWLMRTAPAGLIAERAAA</sequence>
<proteinExistence type="predicted"/>
<evidence type="ECO:0000259" key="2">
    <source>
        <dbReference type="Pfam" id="PF18818"/>
    </source>
</evidence>
<dbReference type="Proteomes" id="UP001224997">
    <property type="component" value="Unassembled WGS sequence"/>
</dbReference>
<evidence type="ECO:0000313" key="4">
    <source>
        <dbReference type="Proteomes" id="UP001224997"/>
    </source>
</evidence>
<name>A0ABT9JGU5_9RHOB</name>
<dbReference type="Pfam" id="PF18818">
    <property type="entry name" value="MPTase-PolyVal"/>
    <property type="match status" value="1"/>
</dbReference>
<dbReference type="EMBL" id="JAVAMQ010000031">
    <property type="protein sequence ID" value="MDP5309053.1"/>
    <property type="molecule type" value="Genomic_DNA"/>
</dbReference>